<feature type="compositionally biased region" description="Basic and acidic residues" evidence="5">
    <location>
        <begin position="76"/>
        <end position="86"/>
    </location>
</feature>
<keyword evidence="3" id="KW-1133">Transmembrane helix</keyword>
<protein>
    <submittedName>
        <fullName evidence="6">Neutral zinc metallopeptidase</fullName>
    </submittedName>
</protein>
<comment type="subcellular location">
    <subcellularLocation>
        <location evidence="1">Membrane</location>
        <topology evidence="1">Single-pass membrane protein</topology>
    </subcellularLocation>
</comment>
<keyword evidence="4" id="KW-0472">Membrane</keyword>
<gene>
    <name evidence="6" type="ORF">KIH74_25930</name>
</gene>
<keyword evidence="7" id="KW-1185">Reference proteome</keyword>
<evidence type="ECO:0000256" key="4">
    <source>
        <dbReference type="ARBA" id="ARBA00023136"/>
    </source>
</evidence>
<dbReference type="PANTHER" id="PTHR30168">
    <property type="entry name" value="PUTATIVE MEMBRANE PROTEIN YPFJ"/>
    <property type="match status" value="1"/>
</dbReference>
<evidence type="ECO:0000256" key="1">
    <source>
        <dbReference type="ARBA" id="ARBA00004167"/>
    </source>
</evidence>
<dbReference type="InterPro" id="IPR007343">
    <property type="entry name" value="Uncharacterised_pept_Zn_put"/>
</dbReference>
<keyword evidence="2" id="KW-0812">Transmembrane</keyword>
<reference evidence="6 7" key="1">
    <citation type="submission" date="2021-05" db="EMBL/GenBank/DDBJ databases">
        <title>Kineosporia and Streptomyces sp. nov. two new marine actinobacteria isolated from Coral.</title>
        <authorList>
            <person name="Buangrab K."/>
            <person name="Sutthacheep M."/>
            <person name="Yeemin T."/>
            <person name="Harunari E."/>
            <person name="Igarashi Y."/>
            <person name="Kanchanasin P."/>
            <person name="Tanasupawat S."/>
            <person name="Phongsopitanun W."/>
        </authorList>
    </citation>
    <scope>NUCLEOTIDE SEQUENCE [LARGE SCALE GENOMIC DNA]</scope>
    <source>
        <strain evidence="6 7">J2-2</strain>
    </source>
</reference>
<accession>A0ABS5TMT2</accession>
<evidence type="ECO:0000313" key="7">
    <source>
        <dbReference type="Proteomes" id="UP001197247"/>
    </source>
</evidence>
<dbReference type="EMBL" id="JAHBAY010000012">
    <property type="protein sequence ID" value="MBT0772411.1"/>
    <property type="molecule type" value="Genomic_DNA"/>
</dbReference>
<dbReference type="Proteomes" id="UP001197247">
    <property type="component" value="Unassembled WGS sequence"/>
</dbReference>
<dbReference type="PANTHER" id="PTHR30168:SF0">
    <property type="entry name" value="INNER MEMBRANE PROTEIN"/>
    <property type="match status" value="1"/>
</dbReference>
<evidence type="ECO:0000313" key="6">
    <source>
        <dbReference type="EMBL" id="MBT0772411.1"/>
    </source>
</evidence>
<dbReference type="Pfam" id="PF04228">
    <property type="entry name" value="Zn_peptidase"/>
    <property type="match status" value="1"/>
</dbReference>
<evidence type="ECO:0000256" key="3">
    <source>
        <dbReference type="ARBA" id="ARBA00022989"/>
    </source>
</evidence>
<evidence type="ECO:0000256" key="5">
    <source>
        <dbReference type="SAM" id="MobiDB-lite"/>
    </source>
</evidence>
<proteinExistence type="predicted"/>
<evidence type="ECO:0000256" key="2">
    <source>
        <dbReference type="ARBA" id="ARBA00022692"/>
    </source>
</evidence>
<feature type="region of interest" description="Disordered" evidence="5">
    <location>
        <begin position="62"/>
        <end position="86"/>
    </location>
</feature>
<comment type="caution">
    <text evidence="6">The sequence shown here is derived from an EMBL/GenBank/DDBJ whole genome shotgun (WGS) entry which is preliminary data.</text>
</comment>
<organism evidence="6 7">
    <name type="scientific">Kineosporia corallincola</name>
    <dbReference type="NCBI Taxonomy" id="2835133"/>
    <lineage>
        <taxon>Bacteria</taxon>
        <taxon>Bacillati</taxon>
        <taxon>Actinomycetota</taxon>
        <taxon>Actinomycetes</taxon>
        <taxon>Kineosporiales</taxon>
        <taxon>Kineosporiaceae</taxon>
        <taxon>Kineosporia</taxon>
    </lineage>
</organism>
<name>A0ABS5TMT2_9ACTN</name>
<sequence length="309" mass="32596">MGIEFDDDRVDVGGVDDRRGGGGIGLGGGGLAVGGGAGVVGLVIYLLVAVLGGGDGGSGSGLPQLGAGSANSTGKQESRQELSDRCNSDGALDEYTDCRLIKVYDIADSTWEDEFSRRGLSSSYHAPQLAFFDDAASTGCGQASSDVGPFYCPADEEIYLDLDFLDQLQKEYGAEGEFAQAYILAHEYGHHLQTLLGTEQQVRQAQQSNPDQENEYSVAMELQADCYAGAWSVLADQADSGIDLTKANIAEAQKAAQAVGDDRIQKKATGKVDQDSWTHGSAAQRKEWFTTGYSTGDIDQCDTFGALGL</sequence>